<dbReference type="EMBL" id="PVWG01000113">
    <property type="protein sequence ID" value="PSB13912.1"/>
    <property type="molecule type" value="Genomic_DNA"/>
</dbReference>
<protein>
    <submittedName>
        <fullName evidence="2">IS4 family transposase</fullName>
    </submittedName>
</protein>
<proteinExistence type="predicted"/>
<dbReference type="AlphaFoldDB" id="A0A2T1D086"/>
<name>A0A2T1D086_9CYAN</name>
<dbReference type="NCBIfam" id="NF033591">
    <property type="entry name" value="transpos_IS4_2"/>
    <property type="match status" value="1"/>
</dbReference>
<dbReference type="RefSeq" id="WP_146135859.1">
    <property type="nucleotide sequence ID" value="NZ_PVWG01000113.1"/>
</dbReference>
<reference evidence="2 3" key="1">
    <citation type="submission" date="2018-02" db="EMBL/GenBank/DDBJ databases">
        <authorList>
            <person name="Cohen D.B."/>
            <person name="Kent A.D."/>
        </authorList>
    </citation>
    <scope>NUCLEOTIDE SEQUENCE [LARGE SCALE GENOMIC DNA]</scope>
    <source>
        <strain evidence="2 3">ULC007</strain>
    </source>
</reference>
<keyword evidence="3" id="KW-1185">Reference proteome</keyword>
<accession>A0A2T1D086</accession>
<evidence type="ECO:0000313" key="2">
    <source>
        <dbReference type="EMBL" id="PSB13912.1"/>
    </source>
</evidence>
<dbReference type="GO" id="GO:0006313">
    <property type="term" value="P:DNA transposition"/>
    <property type="evidence" value="ECO:0007669"/>
    <property type="project" value="InterPro"/>
</dbReference>
<dbReference type="SUPFAM" id="SSF53098">
    <property type="entry name" value="Ribonuclease H-like"/>
    <property type="match status" value="1"/>
</dbReference>
<feature type="non-terminal residue" evidence="2">
    <location>
        <position position="1"/>
    </location>
</feature>
<dbReference type="Pfam" id="PF01609">
    <property type="entry name" value="DDE_Tnp_1"/>
    <property type="match status" value="1"/>
</dbReference>
<organism evidence="2 3">
    <name type="scientific">Phormidesmis priestleyi ULC007</name>
    <dbReference type="NCBI Taxonomy" id="1920490"/>
    <lineage>
        <taxon>Bacteria</taxon>
        <taxon>Bacillati</taxon>
        <taxon>Cyanobacteriota</taxon>
        <taxon>Cyanophyceae</taxon>
        <taxon>Leptolyngbyales</taxon>
        <taxon>Leptolyngbyaceae</taxon>
        <taxon>Phormidesmis</taxon>
    </lineage>
</organism>
<sequence length="226" mass="25795">RGNSNTQERFDQLVEFLCVFAPEDIAFLTADREFIGTQWFALLMAEPVTRFRIRIRESQLLFDGQQSLKTTIVFQDLQPQQSKGLSGKRRLWGHWLYLAGLRLEDGSLLVVATNHAPSTAIADYALRWGIETLFGCLKTRGFCLEATQIKDPERLKKLIALLTLAFCWAHRVGEGVGEHQTIPLKKHGRKARSIFRTGLDHLRQILLNLETHQAHFVQVLNLLSCT</sequence>
<reference evidence="2 3" key="2">
    <citation type="submission" date="2018-03" db="EMBL/GenBank/DDBJ databases">
        <title>The ancient ancestry and fast evolution of plastids.</title>
        <authorList>
            <person name="Moore K.R."/>
            <person name="Magnabosco C."/>
            <person name="Momper L."/>
            <person name="Gold D.A."/>
            <person name="Bosak T."/>
            <person name="Fournier G.P."/>
        </authorList>
    </citation>
    <scope>NUCLEOTIDE SEQUENCE [LARGE SCALE GENOMIC DNA]</scope>
    <source>
        <strain evidence="2 3">ULC007</strain>
    </source>
</reference>
<evidence type="ECO:0000259" key="1">
    <source>
        <dbReference type="Pfam" id="PF01609"/>
    </source>
</evidence>
<dbReference type="GO" id="GO:0004803">
    <property type="term" value="F:transposase activity"/>
    <property type="evidence" value="ECO:0007669"/>
    <property type="project" value="InterPro"/>
</dbReference>
<dbReference type="GO" id="GO:0003677">
    <property type="term" value="F:DNA binding"/>
    <property type="evidence" value="ECO:0007669"/>
    <property type="project" value="InterPro"/>
</dbReference>
<gene>
    <name evidence="2" type="ORF">C7B65_26865</name>
</gene>
<dbReference type="InterPro" id="IPR002559">
    <property type="entry name" value="Transposase_11"/>
</dbReference>
<feature type="domain" description="Transposase IS4-like" evidence="1">
    <location>
        <begin position="2"/>
        <end position="167"/>
    </location>
</feature>
<comment type="caution">
    <text evidence="2">The sequence shown here is derived from an EMBL/GenBank/DDBJ whole genome shotgun (WGS) entry which is preliminary data.</text>
</comment>
<evidence type="ECO:0000313" key="3">
    <source>
        <dbReference type="Proteomes" id="UP000238634"/>
    </source>
</evidence>
<dbReference type="InterPro" id="IPR047658">
    <property type="entry name" value="IS4-like_transpos"/>
</dbReference>
<dbReference type="Proteomes" id="UP000238634">
    <property type="component" value="Unassembled WGS sequence"/>
</dbReference>
<dbReference type="InterPro" id="IPR012337">
    <property type="entry name" value="RNaseH-like_sf"/>
</dbReference>